<dbReference type="EMBL" id="VNWK01000015">
    <property type="protein sequence ID" value="TXJ98008.1"/>
    <property type="molecule type" value="Genomic_DNA"/>
</dbReference>
<reference evidence="1 3" key="1">
    <citation type="submission" date="2018-08" db="EMBL/GenBank/DDBJ databases">
        <title>Proposal of Muricauda 72 sp.nov. and Muricauda NH166 sp.nov., isolated from seawater.</title>
        <authorList>
            <person name="Cheng H."/>
            <person name="Wu Y.-H."/>
            <person name="Guo L.-L."/>
            <person name="Xu X.-W."/>
        </authorList>
    </citation>
    <scope>NUCLEOTIDE SEQUENCE [LARGE SCALE GENOMIC DNA]</scope>
    <source>
        <strain evidence="1 3">72</strain>
    </source>
</reference>
<comment type="caution">
    <text evidence="1">The sequence shown here is derived from an EMBL/GenBank/DDBJ whole genome shotgun (WGS) entry which is preliminary data.</text>
</comment>
<organism evidence="1 3">
    <name type="scientific">Flagellimonas pelagia</name>
    <dbReference type="NCBI Taxonomy" id="2306998"/>
    <lineage>
        <taxon>Bacteria</taxon>
        <taxon>Pseudomonadati</taxon>
        <taxon>Bacteroidota</taxon>
        <taxon>Flavobacteriia</taxon>
        <taxon>Flavobacteriales</taxon>
        <taxon>Flavobacteriaceae</taxon>
        <taxon>Flagellimonas</taxon>
    </lineage>
</organism>
<evidence type="ECO:0000313" key="3">
    <source>
        <dbReference type="Proteomes" id="UP000266691"/>
    </source>
</evidence>
<evidence type="ECO:0000313" key="4">
    <source>
        <dbReference type="Proteomes" id="UP000321621"/>
    </source>
</evidence>
<dbReference type="Pfam" id="PF11185">
    <property type="entry name" value="DUF2971"/>
    <property type="match status" value="1"/>
</dbReference>
<dbReference type="Proteomes" id="UP000266691">
    <property type="component" value="Unassembled WGS sequence"/>
</dbReference>
<dbReference type="EMBL" id="QXFI01000015">
    <property type="protein sequence ID" value="RIV45666.1"/>
    <property type="molecule type" value="Genomic_DNA"/>
</dbReference>
<evidence type="ECO:0000313" key="1">
    <source>
        <dbReference type="EMBL" id="RIV45666.1"/>
    </source>
</evidence>
<dbReference type="AlphaFoldDB" id="A0A3A1NQ15"/>
<dbReference type="RefSeq" id="WP_119646721.1">
    <property type="nucleotide sequence ID" value="NZ_QXFI01000015.1"/>
</dbReference>
<dbReference type="Proteomes" id="UP000321621">
    <property type="component" value="Unassembled WGS sequence"/>
</dbReference>
<keyword evidence="4" id="KW-1185">Reference proteome</keyword>
<gene>
    <name evidence="1" type="ORF">D2V05_06065</name>
    <name evidence="2" type="ORF">FQ017_06025</name>
</gene>
<name>A0A3A1NQ15_9FLAO</name>
<dbReference type="OrthoDB" id="190848at2"/>
<protein>
    <submittedName>
        <fullName evidence="1">DUF2971 domain-containing protein</fullName>
    </submittedName>
</protein>
<evidence type="ECO:0000313" key="2">
    <source>
        <dbReference type="EMBL" id="TXJ98008.1"/>
    </source>
</evidence>
<dbReference type="InterPro" id="IPR021352">
    <property type="entry name" value="DUF2971"/>
</dbReference>
<accession>A0A3A1NQ15</accession>
<proteinExistence type="predicted"/>
<sequence length="255" mass="30432">MENNIDFLKDFGGHPYIYRFRGNAVRTLSELEEGYVYFANRNELNDPFDSNPGMVSVTKDTCELEQFYNFMAGTFPNEFTKTDFLKNYSPVTLRDFMVEKLEFYILHYGIVCFSMQLANYPLWANYADNHSGLCLQFNIEKDIRLFRGGDLRPIEYVSEPNRFTFNPHPNWDTLTKLFFQKTLDWNYEREIRLVKVFTGRHYFHKKALEKVILGYRCQPEFINKVKEIVKANYPETHLFKMMEPKEFNKISLIPM</sequence>
<reference evidence="2 4" key="2">
    <citation type="submission" date="2019-07" db="EMBL/GenBank/DDBJ databases">
        <title>Draft genome of two Muricauda strains isolated from deep sea.</title>
        <authorList>
            <person name="Sun C."/>
        </authorList>
    </citation>
    <scope>NUCLEOTIDE SEQUENCE [LARGE SCALE GENOMIC DNA]</scope>
    <source>
        <strain evidence="2 4">72</strain>
    </source>
</reference>